<organism evidence="9 10">
    <name type="scientific">Streptosporangium subroseum</name>
    <dbReference type="NCBI Taxonomy" id="106412"/>
    <lineage>
        <taxon>Bacteria</taxon>
        <taxon>Bacillati</taxon>
        <taxon>Actinomycetota</taxon>
        <taxon>Actinomycetes</taxon>
        <taxon>Streptosporangiales</taxon>
        <taxon>Streptosporangiaceae</taxon>
        <taxon>Streptosporangium</taxon>
    </lineage>
</organism>
<dbReference type="PANTHER" id="PTHR45779:SF7">
    <property type="entry name" value="PEPTIDYLPROLYL ISOMERASE"/>
    <property type="match status" value="1"/>
</dbReference>
<evidence type="ECO:0000256" key="2">
    <source>
        <dbReference type="ARBA" id="ARBA00013194"/>
    </source>
</evidence>
<keyword evidence="4 5" id="KW-0413">Isomerase</keyword>
<sequence length="323" mass="32603">MRRRSLAVLAAVPLLFAAACGSGGGETAASSSPAGASSSPAGAGVTALKVTGAPNAKPTVAFPAKVVETSSYQVLTPGTVGAPAKDGSSVVANFTVFTWDGKENKLAGSTYDDGGPQVVTLDAQVPEILRKGFTETKGGGRFLSVVAKDALPAEQQAQAPPGQSQVFVVDVVGVPESKAAQGTATDPGVKGVKVENPGGEAAPKLTTKTKEKAPKDLVVKTVIKGTGAEVKSGQSILVQYAGKIWGSDVEFDSSWARGGAPIMFQIGTGKVIPGWDKGLVGVPLGSRVLLSIPPDLGYGKAGSGDKIKGTDTLVFLVDVLAAY</sequence>
<proteinExistence type="predicted"/>
<feature type="domain" description="PPIase FKBP-type" evidence="8">
    <location>
        <begin position="233"/>
        <end position="323"/>
    </location>
</feature>
<evidence type="ECO:0000256" key="7">
    <source>
        <dbReference type="SAM" id="SignalP"/>
    </source>
</evidence>
<keyword evidence="3 5" id="KW-0697">Rotamase</keyword>
<dbReference type="Pfam" id="PF00254">
    <property type="entry name" value="FKBP_C"/>
    <property type="match status" value="1"/>
</dbReference>
<reference evidence="9 10" key="1">
    <citation type="submission" date="2017-06" db="EMBL/GenBank/DDBJ databases">
        <authorList>
            <person name="Kim H.J."/>
            <person name="Triplett B.A."/>
        </authorList>
    </citation>
    <scope>NUCLEOTIDE SEQUENCE [LARGE SCALE GENOMIC DNA]</scope>
    <source>
        <strain evidence="9 10">CGMCC 4.2132</strain>
    </source>
</reference>
<keyword evidence="10" id="KW-1185">Reference proteome</keyword>
<feature type="region of interest" description="Disordered" evidence="6">
    <location>
        <begin position="179"/>
        <end position="204"/>
    </location>
</feature>
<evidence type="ECO:0000256" key="1">
    <source>
        <dbReference type="ARBA" id="ARBA00000971"/>
    </source>
</evidence>
<evidence type="ECO:0000313" key="9">
    <source>
        <dbReference type="EMBL" id="SNR98990.1"/>
    </source>
</evidence>
<protein>
    <recommendedName>
        <fullName evidence="2 5">peptidylprolyl isomerase</fullName>
        <ecNumber evidence="2 5">5.2.1.8</ecNumber>
    </recommendedName>
</protein>
<dbReference type="SUPFAM" id="SSF54534">
    <property type="entry name" value="FKBP-like"/>
    <property type="match status" value="2"/>
</dbReference>
<comment type="catalytic activity">
    <reaction evidence="1 5">
        <text>[protein]-peptidylproline (omega=180) = [protein]-peptidylproline (omega=0)</text>
        <dbReference type="Rhea" id="RHEA:16237"/>
        <dbReference type="Rhea" id="RHEA-COMP:10747"/>
        <dbReference type="Rhea" id="RHEA-COMP:10748"/>
        <dbReference type="ChEBI" id="CHEBI:83833"/>
        <dbReference type="ChEBI" id="CHEBI:83834"/>
        <dbReference type="EC" id="5.2.1.8"/>
    </reaction>
</comment>
<dbReference type="AlphaFoldDB" id="A0A239ATV4"/>
<dbReference type="Proteomes" id="UP000198282">
    <property type="component" value="Unassembled WGS sequence"/>
</dbReference>
<evidence type="ECO:0000313" key="10">
    <source>
        <dbReference type="Proteomes" id="UP000198282"/>
    </source>
</evidence>
<dbReference type="PROSITE" id="PS51257">
    <property type="entry name" value="PROKAR_LIPOPROTEIN"/>
    <property type="match status" value="1"/>
</dbReference>
<dbReference type="OrthoDB" id="25996at2"/>
<evidence type="ECO:0000256" key="4">
    <source>
        <dbReference type="ARBA" id="ARBA00023235"/>
    </source>
</evidence>
<dbReference type="PROSITE" id="PS50059">
    <property type="entry name" value="FKBP_PPIASE"/>
    <property type="match status" value="1"/>
</dbReference>
<evidence type="ECO:0000259" key="8">
    <source>
        <dbReference type="PROSITE" id="PS50059"/>
    </source>
</evidence>
<gene>
    <name evidence="9" type="ORF">SAMN05216276_1002148</name>
</gene>
<dbReference type="InterPro" id="IPR046357">
    <property type="entry name" value="PPIase_dom_sf"/>
</dbReference>
<keyword evidence="7" id="KW-0732">Signal</keyword>
<feature type="chain" id="PRO_5038380972" description="peptidylprolyl isomerase" evidence="7">
    <location>
        <begin position="22"/>
        <end position="323"/>
    </location>
</feature>
<evidence type="ECO:0000256" key="6">
    <source>
        <dbReference type="SAM" id="MobiDB-lite"/>
    </source>
</evidence>
<accession>A0A239ATV4</accession>
<evidence type="ECO:0000256" key="5">
    <source>
        <dbReference type="PROSITE-ProRule" id="PRU00277"/>
    </source>
</evidence>
<dbReference type="InterPro" id="IPR044609">
    <property type="entry name" value="FKBP2/11"/>
</dbReference>
<dbReference type="GO" id="GO:0003755">
    <property type="term" value="F:peptidyl-prolyl cis-trans isomerase activity"/>
    <property type="evidence" value="ECO:0007669"/>
    <property type="project" value="UniProtKB-KW"/>
</dbReference>
<feature type="signal peptide" evidence="7">
    <location>
        <begin position="1"/>
        <end position="21"/>
    </location>
</feature>
<dbReference type="Gene3D" id="3.10.50.40">
    <property type="match status" value="2"/>
</dbReference>
<dbReference type="InterPro" id="IPR001179">
    <property type="entry name" value="PPIase_FKBP_dom"/>
</dbReference>
<name>A0A239ATV4_9ACTN</name>
<dbReference type="EMBL" id="FZOD01000002">
    <property type="protein sequence ID" value="SNR98990.1"/>
    <property type="molecule type" value="Genomic_DNA"/>
</dbReference>
<evidence type="ECO:0000256" key="3">
    <source>
        <dbReference type="ARBA" id="ARBA00023110"/>
    </source>
</evidence>
<dbReference type="PANTHER" id="PTHR45779">
    <property type="entry name" value="PEPTIDYLPROLYL ISOMERASE"/>
    <property type="match status" value="1"/>
</dbReference>
<dbReference type="EC" id="5.2.1.8" evidence="2 5"/>